<dbReference type="eggNOG" id="COG3631">
    <property type="taxonomic scope" value="Bacteria"/>
</dbReference>
<dbReference type="KEGG" id="cyc:PCC7424_2720"/>
<dbReference type="EMBL" id="CP001291">
    <property type="protein sequence ID" value="ACK71132.1"/>
    <property type="molecule type" value="Genomic_DNA"/>
</dbReference>
<dbReference type="AlphaFoldDB" id="B7K7T6"/>
<dbReference type="InterPro" id="IPR032710">
    <property type="entry name" value="NTF2-like_dom_sf"/>
</dbReference>
<sequence length="137" mass="15236">MTQLTQPSSSTMTIEGITDAVILRYFDSLNRENYSETASLFRAEGSLNPPFEDPIVGAEAIITYLEAEAKGMQLAPRQGIKETLEDNLLKYEITGKVKTPLFSVNVAWKFILNSQSEIISVEIKLLASPQELLKLRG</sequence>
<keyword evidence="2" id="KW-1185">Reference proteome</keyword>
<dbReference type="STRING" id="65393.PCC7424_2720"/>
<protein>
    <submittedName>
        <fullName evidence="1">Water-soluble carotenoid protein</fullName>
    </submittedName>
</protein>
<dbReference type="HOGENOM" id="CLU_137372_0_0_3"/>
<dbReference type="OrthoDB" id="465629at2"/>
<dbReference type="Gene3D" id="3.10.450.50">
    <property type="match status" value="1"/>
</dbReference>
<evidence type="ECO:0000313" key="2">
    <source>
        <dbReference type="Proteomes" id="UP000002384"/>
    </source>
</evidence>
<dbReference type="Proteomes" id="UP000002384">
    <property type="component" value="Chromosome"/>
</dbReference>
<gene>
    <name evidence="1" type="ordered locus">PCC7424_2720</name>
</gene>
<proteinExistence type="predicted"/>
<name>B7K7T6_GLOC7</name>
<dbReference type="SUPFAM" id="SSF54427">
    <property type="entry name" value="NTF2-like"/>
    <property type="match status" value="1"/>
</dbReference>
<dbReference type="RefSeq" id="WP_015954733.1">
    <property type="nucleotide sequence ID" value="NC_011729.1"/>
</dbReference>
<evidence type="ECO:0000313" key="1">
    <source>
        <dbReference type="EMBL" id="ACK71132.1"/>
    </source>
</evidence>
<organism evidence="1 2">
    <name type="scientific">Gloeothece citriformis (strain PCC 7424)</name>
    <name type="common">Cyanothece sp. (strain PCC 7424)</name>
    <dbReference type="NCBI Taxonomy" id="65393"/>
    <lineage>
        <taxon>Bacteria</taxon>
        <taxon>Bacillati</taxon>
        <taxon>Cyanobacteriota</taxon>
        <taxon>Cyanophyceae</taxon>
        <taxon>Oscillatoriophycideae</taxon>
        <taxon>Chroococcales</taxon>
        <taxon>Aphanothecaceae</taxon>
        <taxon>Gloeothece</taxon>
        <taxon>Gloeothece citriformis</taxon>
    </lineage>
</organism>
<reference evidence="2" key="1">
    <citation type="journal article" date="2011" name="MBio">
        <title>Novel metabolic attributes of the genus Cyanothece, comprising a group of unicellular nitrogen-fixing Cyanobacteria.</title>
        <authorList>
            <person name="Bandyopadhyay A."/>
            <person name="Elvitigala T."/>
            <person name="Welsh E."/>
            <person name="Stockel J."/>
            <person name="Liberton M."/>
            <person name="Min H."/>
            <person name="Sherman L.A."/>
            <person name="Pakrasi H.B."/>
        </authorList>
    </citation>
    <scope>NUCLEOTIDE SEQUENCE [LARGE SCALE GENOMIC DNA]</scope>
    <source>
        <strain evidence="2">PCC 7424</strain>
    </source>
</reference>
<accession>B7K7T6</accession>